<organism evidence="2 3">
    <name type="scientific">Aliiruegeria haliotis</name>
    <dbReference type="NCBI Taxonomy" id="1280846"/>
    <lineage>
        <taxon>Bacteria</taxon>
        <taxon>Pseudomonadati</taxon>
        <taxon>Pseudomonadota</taxon>
        <taxon>Alphaproteobacteria</taxon>
        <taxon>Rhodobacterales</taxon>
        <taxon>Roseobacteraceae</taxon>
        <taxon>Aliiruegeria</taxon>
    </lineage>
</organism>
<dbReference type="EMBL" id="PVTD01000006">
    <property type="protein sequence ID" value="PRY22716.1"/>
    <property type="molecule type" value="Genomic_DNA"/>
</dbReference>
<evidence type="ECO:0000313" key="3">
    <source>
        <dbReference type="Proteomes" id="UP000239480"/>
    </source>
</evidence>
<dbReference type="RefSeq" id="WP_106205780.1">
    <property type="nucleotide sequence ID" value="NZ_PVTD01000006.1"/>
</dbReference>
<dbReference type="Proteomes" id="UP000239480">
    <property type="component" value="Unassembled WGS sequence"/>
</dbReference>
<dbReference type="AlphaFoldDB" id="A0A2T0RND8"/>
<accession>A0A2T0RND8</accession>
<feature type="region of interest" description="Disordered" evidence="1">
    <location>
        <begin position="28"/>
        <end position="60"/>
    </location>
</feature>
<gene>
    <name evidence="2" type="ORF">CLV78_106258</name>
</gene>
<sequence length="140" mass="15174">MSEISDLENRISSAMERIGRAVQAFEPASNAPGVPAQDLAEARASAEAAQAAEAEAATRAEAAEAEVSRLQEALEAETTAGAQLRERVNSLKTMKDRQQERIHELETQLYTQAESRDADRAELDGLIAALEPLVKEQRDA</sequence>
<proteinExistence type="predicted"/>
<evidence type="ECO:0000256" key="1">
    <source>
        <dbReference type="SAM" id="MobiDB-lite"/>
    </source>
</evidence>
<protein>
    <submittedName>
        <fullName evidence="2">Uncharacterized protein</fullName>
    </submittedName>
</protein>
<reference evidence="2 3" key="1">
    <citation type="submission" date="2018-03" db="EMBL/GenBank/DDBJ databases">
        <title>Genomic Encyclopedia of Archaeal and Bacterial Type Strains, Phase II (KMG-II): from individual species to whole genera.</title>
        <authorList>
            <person name="Goeker M."/>
        </authorList>
    </citation>
    <scope>NUCLEOTIDE SEQUENCE [LARGE SCALE GENOMIC DNA]</scope>
    <source>
        <strain evidence="2 3">DSM 29328</strain>
    </source>
</reference>
<dbReference type="OrthoDB" id="7871100at2"/>
<comment type="caution">
    <text evidence="2">The sequence shown here is derived from an EMBL/GenBank/DDBJ whole genome shotgun (WGS) entry which is preliminary data.</text>
</comment>
<feature type="compositionally biased region" description="Low complexity" evidence="1">
    <location>
        <begin position="42"/>
        <end position="55"/>
    </location>
</feature>
<name>A0A2T0RND8_9RHOB</name>
<keyword evidence="3" id="KW-1185">Reference proteome</keyword>
<evidence type="ECO:0000313" key="2">
    <source>
        <dbReference type="EMBL" id="PRY22716.1"/>
    </source>
</evidence>